<dbReference type="AlphaFoldDB" id="A0A6C0BQR7"/>
<organism evidence="1">
    <name type="scientific">viral metagenome</name>
    <dbReference type="NCBI Taxonomy" id="1070528"/>
    <lineage>
        <taxon>unclassified sequences</taxon>
        <taxon>metagenomes</taxon>
        <taxon>organismal metagenomes</taxon>
    </lineage>
</organism>
<name>A0A6C0BQR7_9ZZZZ</name>
<proteinExistence type="predicted"/>
<reference evidence="1" key="1">
    <citation type="journal article" date="2020" name="Nature">
        <title>Giant virus diversity and host interactions through global metagenomics.</title>
        <authorList>
            <person name="Schulz F."/>
            <person name="Roux S."/>
            <person name="Paez-Espino D."/>
            <person name="Jungbluth S."/>
            <person name="Walsh D.A."/>
            <person name="Denef V.J."/>
            <person name="McMahon K.D."/>
            <person name="Konstantinidis K.T."/>
            <person name="Eloe-Fadrosh E.A."/>
            <person name="Kyrpides N.C."/>
            <person name="Woyke T."/>
        </authorList>
    </citation>
    <scope>NUCLEOTIDE SEQUENCE</scope>
    <source>
        <strain evidence="1">GVMAG-M-3300018416-26</strain>
    </source>
</reference>
<protein>
    <submittedName>
        <fullName evidence="1">Uncharacterized protein</fullName>
    </submittedName>
</protein>
<sequence>MTLQDIWVDLKVISMLEPSRKLFFCDDGLALEPISYFSTIKRWLNNSNRRNVINRIKQRVEELERHFRSDEFTDNNWIKNEIIDILDKVKQGLLNLQETYTGDSQVKANIDLLIARLEYIRYISNSKDLQN</sequence>
<accession>A0A6C0BQR7</accession>
<evidence type="ECO:0000313" key="1">
    <source>
        <dbReference type="EMBL" id="QHS94131.1"/>
    </source>
</evidence>
<dbReference type="EMBL" id="MN739216">
    <property type="protein sequence ID" value="QHS94131.1"/>
    <property type="molecule type" value="Genomic_DNA"/>
</dbReference>